<protein>
    <recommendedName>
        <fullName evidence="1">DM2 domain-containing protein</fullName>
    </recommendedName>
</protein>
<dbReference type="SUPFAM" id="SSF47592">
    <property type="entry name" value="SWIB/MDM2 domain"/>
    <property type="match status" value="1"/>
</dbReference>
<evidence type="ECO:0000259" key="1">
    <source>
        <dbReference type="Pfam" id="PF02201"/>
    </source>
</evidence>
<sequence length="66" mass="7431">MSDVLSNYGGSPDLAVVEGEADFRQDPADKRRILRDQKLKDLLEVDSFSGFNVPKLLSSNFIKMEQ</sequence>
<reference evidence="2" key="1">
    <citation type="journal article" date="2023" name="Nat. Commun.">
        <title>Diploid and tetraploid genomes of Acorus and the evolution of monocots.</title>
        <authorList>
            <person name="Ma L."/>
            <person name="Liu K.W."/>
            <person name="Li Z."/>
            <person name="Hsiao Y.Y."/>
            <person name="Qi Y."/>
            <person name="Fu T."/>
            <person name="Tang G.D."/>
            <person name="Zhang D."/>
            <person name="Sun W.H."/>
            <person name="Liu D.K."/>
            <person name="Li Y."/>
            <person name="Chen G.Z."/>
            <person name="Liu X.D."/>
            <person name="Liao X.Y."/>
            <person name="Jiang Y.T."/>
            <person name="Yu X."/>
            <person name="Hao Y."/>
            <person name="Huang J."/>
            <person name="Zhao X.W."/>
            <person name="Ke S."/>
            <person name="Chen Y.Y."/>
            <person name="Wu W.L."/>
            <person name="Hsu J.L."/>
            <person name="Lin Y.F."/>
            <person name="Huang M.D."/>
            <person name="Li C.Y."/>
            <person name="Huang L."/>
            <person name="Wang Z.W."/>
            <person name="Zhao X."/>
            <person name="Zhong W.Y."/>
            <person name="Peng D.H."/>
            <person name="Ahmad S."/>
            <person name="Lan S."/>
            <person name="Zhang J.S."/>
            <person name="Tsai W.C."/>
            <person name="Van de Peer Y."/>
            <person name="Liu Z.J."/>
        </authorList>
    </citation>
    <scope>NUCLEOTIDE SEQUENCE</scope>
    <source>
        <strain evidence="2">CP</strain>
    </source>
</reference>
<comment type="caution">
    <text evidence="2">The sequence shown here is derived from an EMBL/GenBank/DDBJ whole genome shotgun (WGS) entry which is preliminary data.</text>
</comment>
<name>A0AAV9CR20_ACOCL</name>
<dbReference type="AlphaFoldDB" id="A0AAV9CR20"/>
<dbReference type="EMBL" id="JAUJYO010000017">
    <property type="protein sequence ID" value="KAK1291296.1"/>
    <property type="molecule type" value="Genomic_DNA"/>
</dbReference>
<dbReference type="Pfam" id="PF02201">
    <property type="entry name" value="SWIB"/>
    <property type="match status" value="1"/>
</dbReference>
<accession>A0AAV9CR20</accession>
<feature type="domain" description="DM2" evidence="1">
    <location>
        <begin position="25"/>
        <end position="59"/>
    </location>
</feature>
<dbReference type="Proteomes" id="UP001180020">
    <property type="component" value="Unassembled WGS sequence"/>
</dbReference>
<evidence type="ECO:0000313" key="3">
    <source>
        <dbReference type="Proteomes" id="UP001180020"/>
    </source>
</evidence>
<dbReference type="InterPro" id="IPR003121">
    <property type="entry name" value="SWIB_MDM2_domain"/>
</dbReference>
<dbReference type="InterPro" id="IPR036885">
    <property type="entry name" value="SWIB_MDM2_dom_sf"/>
</dbReference>
<dbReference type="CDD" id="cd10567">
    <property type="entry name" value="SWIB-MDM2_like"/>
    <property type="match status" value="1"/>
</dbReference>
<keyword evidence="3" id="KW-1185">Reference proteome</keyword>
<organism evidence="2 3">
    <name type="scientific">Acorus calamus</name>
    <name type="common">Sweet flag</name>
    <dbReference type="NCBI Taxonomy" id="4465"/>
    <lineage>
        <taxon>Eukaryota</taxon>
        <taxon>Viridiplantae</taxon>
        <taxon>Streptophyta</taxon>
        <taxon>Embryophyta</taxon>
        <taxon>Tracheophyta</taxon>
        <taxon>Spermatophyta</taxon>
        <taxon>Magnoliopsida</taxon>
        <taxon>Liliopsida</taxon>
        <taxon>Acoraceae</taxon>
        <taxon>Acorus</taxon>
    </lineage>
</organism>
<gene>
    <name evidence="2" type="ORF">QJS10_CPB17g02529</name>
</gene>
<evidence type="ECO:0000313" key="2">
    <source>
        <dbReference type="EMBL" id="KAK1291296.1"/>
    </source>
</evidence>
<proteinExistence type="predicted"/>
<dbReference type="Gene3D" id="1.10.245.10">
    <property type="entry name" value="SWIB/MDM2 domain"/>
    <property type="match status" value="1"/>
</dbReference>
<reference evidence="2" key="2">
    <citation type="submission" date="2023-06" db="EMBL/GenBank/DDBJ databases">
        <authorList>
            <person name="Ma L."/>
            <person name="Liu K.-W."/>
            <person name="Li Z."/>
            <person name="Hsiao Y.-Y."/>
            <person name="Qi Y."/>
            <person name="Fu T."/>
            <person name="Tang G."/>
            <person name="Zhang D."/>
            <person name="Sun W.-H."/>
            <person name="Liu D.-K."/>
            <person name="Li Y."/>
            <person name="Chen G.-Z."/>
            <person name="Liu X.-D."/>
            <person name="Liao X.-Y."/>
            <person name="Jiang Y.-T."/>
            <person name="Yu X."/>
            <person name="Hao Y."/>
            <person name="Huang J."/>
            <person name="Zhao X.-W."/>
            <person name="Ke S."/>
            <person name="Chen Y.-Y."/>
            <person name="Wu W.-L."/>
            <person name="Hsu J.-L."/>
            <person name="Lin Y.-F."/>
            <person name="Huang M.-D."/>
            <person name="Li C.-Y."/>
            <person name="Huang L."/>
            <person name="Wang Z.-W."/>
            <person name="Zhao X."/>
            <person name="Zhong W.-Y."/>
            <person name="Peng D.-H."/>
            <person name="Ahmad S."/>
            <person name="Lan S."/>
            <person name="Zhang J.-S."/>
            <person name="Tsai W.-C."/>
            <person name="Van De Peer Y."/>
            <person name="Liu Z.-J."/>
        </authorList>
    </citation>
    <scope>NUCLEOTIDE SEQUENCE</scope>
    <source>
        <strain evidence="2">CP</strain>
        <tissue evidence="2">Leaves</tissue>
    </source>
</reference>